<keyword evidence="3 7" id="KW-0812">Transmembrane</keyword>
<feature type="transmembrane region" description="Helical" evidence="7">
    <location>
        <begin position="222"/>
        <end position="242"/>
    </location>
</feature>
<accession>A0A3A4B2X4</accession>
<keyword evidence="2" id="KW-1003">Cell membrane</keyword>
<evidence type="ECO:0000313" key="8">
    <source>
        <dbReference type="EMBL" id="RJL32409.1"/>
    </source>
</evidence>
<protein>
    <submittedName>
        <fullName evidence="8">Cytochrome c oxidase assembly protein</fullName>
    </submittedName>
</protein>
<evidence type="ECO:0000313" key="9">
    <source>
        <dbReference type="Proteomes" id="UP000265768"/>
    </source>
</evidence>
<reference evidence="8 9" key="1">
    <citation type="submission" date="2018-09" db="EMBL/GenBank/DDBJ databases">
        <title>YIM 75507 draft genome.</title>
        <authorList>
            <person name="Tang S."/>
            <person name="Feng Y."/>
        </authorList>
    </citation>
    <scope>NUCLEOTIDE SEQUENCE [LARGE SCALE GENOMIC DNA]</scope>
    <source>
        <strain evidence="8 9">YIM 75507</strain>
    </source>
</reference>
<evidence type="ECO:0000256" key="1">
    <source>
        <dbReference type="ARBA" id="ARBA00004651"/>
    </source>
</evidence>
<gene>
    <name evidence="8" type="ORF">D5H75_12750</name>
</gene>
<organism evidence="8 9">
    <name type="scientific">Bailinhaonella thermotolerans</name>
    <dbReference type="NCBI Taxonomy" id="1070861"/>
    <lineage>
        <taxon>Bacteria</taxon>
        <taxon>Bacillati</taxon>
        <taxon>Actinomycetota</taxon>
        <taxon>Actinomycetes</taxon>
        <taxon>Streptosporangiales</taxon>
        <taxon>Streptosporangiaceae</taxon>
        <taxon>Bailinhaonella</taxon>
    </lineage>
</organism>
<dbReference type="AlphaFoldDB" id="A0A3A4B2X4"/>
<feature type="transmembrane region" description="Helical" evidence="7">
    <location>
        <begin position="154"/>
        <end position="173"/>
    </location>
</feature>
<dbReference type="InterPro" id="IPR019108">
    <property type="entry name" value="Caa3_assmbl_CtaG-rel"/>
</dbReference>
<feature type="transmembrane region" description="Helical" evidence="7">
    <location>
        <begin position="262"/>
        <end position="282"/>
    </location>
</feature>
<evidence type="ECO:0000256" key="6">
    <source>
        <dbReference type="SAM" id="MobiDB-lite"/>
    </source>
</evidence>
<dbReference type="EMBL" id="QZEY01000004">
    <property type="protein sequence ID" value="RJL32409.1"/>
    <property type="molecule type" value="Genomic_DNA"/>
</dbReference>
<keyword evidence="9" id="KW-1185">Reference proteome</keyword>
<dbReference type="GO" id="GO:0005886">
    <property type="term" value="C:plasma membrane"/>
    <property type="evidence" value="ECO:0007669"/>
    <property type="project" value="UniProtKB-SubCell"/>
</dbReference>
<keyword evidence="5 7" id="KW-0472">Membrane</keyword>
<keyword evidence="4 7" id="KW-1133">Transmembrane helix</keyword>
<comment type="subcellular location">
    <subcellularLocation>
        <location evidence="1">Cell membrane</location>
        <topology evidence="1">Multi-pass membrane protein</topology>
    </subcellularLocation>
</comment>
<feature type="transmembrane region" description="Helical" evidence="7">
    <location>
        <begin position="47"/>
        <end position="68"/>
    </location>
</feature>
<evidence type="ECO:0000256" key="3">
    <source>
        <dbReference type="ARBA" id="ARBA00022692"/>
    </source>
</evidence>
<feature type="compositionally biased region" description="Low complexity" evidence="6">
    <location>
        <begin position="288"/>
        <end position="297"/>
    </location>
</feature>
<proteinExistence type="predicted"/>
<sequence>MSAAALAAAGPTALAHGPGPLADVPGPLAYGLAPLAHGHGGSGVGEVVAVLGLLTVLVLYLLGAAAAGRRGGRWWSRRRTVSFCAGVLLLAVAVSPPLAGYAHHDFRGHMLQHLLIGMLAPLGLVLGAPVTLAMRALGPGPARAIGRVLRSRPVHLIANPFTALALNIGGLYALYATPLYGVSVASPVAHELVHAHFLAAGCLFAWVIAGPDPAPRRPSVPLRLVVLGVAITAHAVLAQLMYAGLLRHLAVPPDQLRGGAELMYYGGDIAELLLAFALVSTWRRRRSPSAPSASSSPPSSPPLATRTA</sequence>
<dbReference type="OrthoDB" id="5024156at2"/>
<evidence type="ECO:0000256" key="5">
    <source>
        <dbReference type="ARBA" id="ARBA00023136"/>
    </source>
</evidence>
<feature type="transmembrane region" description="Helical" evidence="7">
    <location>
        <begin position="114"/>
        <end position="133"/>
    </location>
</feature>
<dbReference type="RefSeq" id="WP_119926657.1">
    <property type="nucleotide sequence ID" value="NZ_QZEY01000004.1"/>
</dbReference>
<feature type="transmembrane region" description="Helical" evidence="7">
    <location>
        <begin position="80"/>
        <end position="102"/>
    </location>
</feature>
<feature type="transmembrane region" description="Helical" evidence="7">
    <location>
        <begin position="193"/>
        <end position="210"/>
    </location>
</feature>
<name>A0A3A4B2X4_9ACTN</name>
<feature type="region of interest" description="Disordered" evidence="6">
    <location>
        <begin position="287"/>
        <end position="308"/>
    </location>
</feature>
<evidence type="ECO:0000256" key="7">
    <source>
        <dbReference type="SAM" id="Phobius"/>
    </source>
</evidence>
<comment type="caution">
    <text evidence="8">The sequence shown here is derived from an EMBL/GenBank/DDBJ whole genome shotgun (WGS) entry which is preliminary data.</text>
</comment>
<dbReference type="Proteomes" id="UP000265768">
    <property type="component" value="Unassembled WGS sequence"/>
</dbReference>
<evidence type="ECO:0000256" key="2">
    <source>
        <dbReference type="ARBA" id="ARBA00022475"/>
    </source>
</evidence>
<evidence type="ECO:0000256" key="4">
    <source>
        <dbReference type="ARBA" id="ARBA00022989"/>
    </source>
</evidence>
<dbReference type="Pfam" id="PF09678">
    <property type="entry name" value="Caa3_CtaG"/>
    <property type="match status" value="1"/>
</dbReference>